<dbReference type="EMBL" id="JABBNB010000034">
    <property type="protein sequence ID" value="NMO04375.1"/>
    <property type="molecule type" value="Genomic_DNA"/>
</dbReference>
<accession>A0A848L5T1</accession>
<evidence type="ECO:0000256" key="2">
    <source>
        <dbReference type="SAM" id="Phobius"/>
    </source>
</evidence>
<feature type="compositionally biased region" description="Low complexity" evidence="1">
    <location>
        <begin position="13"/>
        <end position="22"/>
    </location>
</feature>
<dbReference type="Pfam" id="PF14219">
    <property type="entry name" value="DUF4328"/>
    <property type="match status" value="1"/>
</dbReference>
<reference evidence="4 5" key="1">
    <citation type="submission" date="2020-04" db="EMBL/GenBank/DDBJ databases">
        <title>Gordonia sp. nov. TBRC 11910.</title>
        <authorList>
            <person name="Suriyachadkun C."/>
        </authorList>
    </citation>
    <scope>NUCLEOTIDE SEQUENCE [LARGE SCALE GENOMIC DNA]</scope>
    <source>
        <strain evidence="4 5">TBRC 11910</strain>
    </source>
</reference>
<evidence type="ECO:0000256" key="1">
    <source>
        <dbReference type="SAM" id="MobiDB-lite"/>
    </source>
</evidence>
<name>A0A848L5T1_9ACTN</name>
<feature type="region of interest" description="Disordered" evidence="1">
    <location>
        <begin position="1"/>
        <end position="58"/>
    </location>
</feature>
<evidence type="ECO:0000259" key="3">
    <source>
        <dbReference type="Pfam" id="PF14219"/>
    </source>
</evidence>
<comment type="caution">
    <text evidence="4">The sequence shown here is derived from an EMBL/GenBank/DDBJ whole genome shotgun (WGS) entry which is preliminary data.</text>
</comment>
<feature type="transmembrane region" description="Helical" evidence="2">
    <location>
        <begin position="218"/>
        <end position="239"/>
    </location>
</feature>
<dbReference type="Proteomes" id="UP000550729">
    <property type="component" value="Unassembled WGS sequence"/>
</dbReference>
<keyword evidence="2" id="KW-0472">Membrane</keyword>
<evidence type="ECO:0000313" key="4">
    <source>
        <dbReference type="EMBL" id="NMO04375.1"/>
    </source>
</evidence>
<evidence type="ECO:0000313" key="5">
    <source>
        <dbReference type="Proteomes" id="UP000550729"/>
    </source>
</evidence>
<proteinExistence type="predicted"/>
<dbReference type="InterPro" id="IPR025565">
    <property type="entry name" value="DUF4328"/>
</dbReference>
<sequence>MPAPAGPAPQSRPMPQRGGQRQRVFRNPNLRWIAQRPPQARPAPRRTTPPSGPGRNPIPRYTYIPQWGLGNLPAEWTSAEEPRSVATRQLTQALTLTAAVFGVTALVHLARYVLLSVNRTYVVPSWADRATVWLVLFSGVCAALAVLFAVIAFTRWLILLRADAYREVGRVDPRPWWQLWPATVVPVVNLLGPAWLLYEVADLGVDAETIALRRRRMTRIWVGWLVVNLFAAVAITYHFSAESIQNEADGLFFVIVSAAVSAAFSWWYRVRLPRVFDAPAPAAVQTTRWVVAQ</sequence>
<keyword evidence="2" id="KW-1133">Transmembrane helix</keyword>
<feature type="transmembrane region" description="Helical" evidence="2">
    <location>
        <begin position="93"/>
        <end position="114"/>
    </location>
</feature>
<organism evidence="4 5">
    <name type="scientific">Gordonia asplenii</name>
    <dbReference type="NCBI Taxonomy" id="2725283"/>
    <lineage>
        <taxon>Bacteria</taxon>
        <taxon>Bacillati</taxon>
        <taxon>Actinomycetota</taxon>
        <taxon>Actinomycetes</taxon>
        <taxon>Mycobacteriales</taxon>
        <taxon>Gordoniaceae</taxon>
        <taxon>Gordonia</taxon>
    </lineage>
</organism>
<feature type="compositionally biased region" description="Pro residues" evidence="1">
    <location>
        <begin position="1"/>
        <end position="12"/>
    </location>
</feature>
<gene>
    <name evidence="4" type="ORF">HH308_24450</name>
</gene>
<feature type="transmembrane region" description="Helical" evidence="2">
    <location>
        <begin position="179"/>
        <end position="198"/>
    </location>
</feature>
<keyword evidence="5" id="KW-1185">Reference proteome</keyword>
<dbReference type="RefSeq" id="WP_170196874.1">
    <property type="nucleotide sequence ID" value="NZ_JABBNB010000034.1"/>
</dbReference>
<feature type="transmembrane region" description="Helical" evidence="2">
    <location>
        <begin position="251"/>
        <end position="268"/>
    </location>
</feature>
<dbReference type="AlphaFoldDB" id="A0A848L5T1"/>
<feature type="transmembrane region" description="Helical" evidence="2">
    <location>
        <begin position="134"/>
        <end position="158"/>
    </location>
</feature>
<feature type="compositionally biased region" description="Low complexity" evidence="1">
    <location>
        <begin position="45"/>
        <end position="55"/>
    </location>
</feature>
<keyword evidence="2" id="KW-0812">Transmembrane</keyword>
<protein>
    <submittedName>
        <fullName evidence="4">DUF4328 domain-containing protein</fullName>
    </submittedName>
</protein>
<feature type="domain" description="DUF4328" evidence="3">
    <location>
        <begin position="127"/>
        <end position="266"/>
    </location>
</feature>